<reference evidence="2" key="2">
    <citation type="submission" date="2017-07" db="EMBL/GenBank/DDBJ databases">
        <title>WGS assembly of Populus trichocarpa.</title>
        <authorList>
            <person name="Tuskan G."/>
            <person name="Difazio S."/>
            <person name="Jansson S."/>
            <person name="Bohlmann J."/>
            <person name="Grigoriev I."/>
            <person name="Hellsten U."/>
            <person name="Putnam N."/>
            <person name="Ralph S."/>
            <person name="Rombauts S."/>
            <person name="Salamov A."/>
            <person name="Schein J."/>
            <person name="Sterck L."/>
            <person name="Aerts A."/>
            <person name="Bhalerao R."/>
            <person name="Bhalerao R."/>
            <person name="Blaudez D."/>
            <person name="Boerjan W."/>
            <person name="Brun A."/>
            <person name="Brunner A."/>
            <person name="Busov V."/>
            <person name="Campbell M."/>
            <person name="Carlson J."/>
            <person name="Chalot M."/>
            <person name="Chapman J."/>
            <person name="Chen G."/>
            <person name="Cooper D."/>
            <person name="Coutinho P."/>
            <person name="Couturier J."/>
            <person name="Covert S."/>
            <person name="Cronk Q."/>
            <person name="Cunningham R."/>
            <person name="Davis J."/>
            <person name="Degroeve S."/>
            <person name="Dejardin A."/>
            <person name="Depamphilis C."/>
            <person name="Detter J."/>
            <person name="Dirks B."/>
            <person name="Dubchak I."/>
            <person name="Duplessis S."/>
            <person name="Ehlting J."/>
            <person name="Ellis B."/>
            <person name="Gendler K."/>
            <person name="Goodstein D."/>
            <person name="Gribskov M."/>
            <person name="Grimwood J."/>
            <person name="Groover A."/>
            <person name="Gunter L."/>
            <person name="Hamberger B."/>
            <person name="Heinze B."/>
            <person name="Helariutta Y."/>
            <person name="Henrissat B."/>
            <person name="Holligan D."/>
            <person name="Holt R."/>
            <person name="Huang W."/>
            <person name="Islam-Faridi N."/>
            <person name="Jones S."/>
            <person name="Jones-Rhoades M."/>
            <person name="Jorgensen R."/>
            <person name="Joshi C."/>
            <person name="Kangasjarvi J."/>
            <person name="Karlsson J."/>
            <person name="Kelleher C."/>
            <person name="Kirkpatrick R."/>
            <person name="Kirst M."/>
            <person name="Kohler A."/>
            <person name="Kalluri U."/>
            <person name="Larimer F."/>
            <person name="Leebens-Mack J."/>
            <person name="Leple J."/>
            <person name="Locascio P."/>
            <person name="Lou Y."/>
            <person name="Lucas S."/>
            <person name="Martin F."/>
            <person name="Montanini B."/>
            <person name="Napoli C."/>
            <person name="Nelson D."/>
            <person name="Nelson C."/>
            <person name="Nieminen K."/>
            <person name="Nilsson O."/>
            <person name="Pereda V."/>
            <person name="Peter G."/>
            <person name="Philippe R."/>
            <person name="Pilate G."/>
            <person name="Poliakov A."/>
            <person name="Razumovskaya J."/>
            <person name="Richardson P."/>
            <person name="Rinaldi C."/>
            <person name="Ritland K."/>
            <person name="Rouze P."/>
            <person name="Ryaboy D."/>
            <person name="Schmutz J."/>
            <person name="Schrader J."/>
            <person name="Segerman B."/>
            <person name="Shin H."/>
            <person name="Siddiqui A."/>
            <person name="Sterky F."/>
            <person name="Terry A."/>
            <person name="Tsai C."/>
            <person name="Uberbacher E."/>
            <person name="Unneberg P."/>
            <person name="Vahala J."/>
            <person name="Wall K."/>
            <person name="Wessler S."/>
            <person name="Yang G."/>
            <person name="Yin T."/>
            <person name="Douglas C."/>
            <person name="Marra M."/>
            <person name="Sandberg G."/>
            <person name="Van De Peer Y."/>
            <person name="Rokhsar D."/>
        </authorList>
    </citation>
    <scope>NUCLEOTIDE SEQUENCE</scope>
    <source>
        <strain evidence="2">Nisqually-1</strain>
    </source>
</reference>
<dbReference type="EMBL" id="KZ623550">
    <property type="protein sequence ID" value="PNS22376.1"/>
    <property type="molecule type" value="Genomic_DNA"/>
</dbReference>
<evidence type="ECO:0000313" key="2">
    <source>
        <dbReference type="EMBL" id="PNS22376.1"/>
    </source>
</evidence>
<reference evidence="2" key="1">
    <citation type="journal article" date="2006" name="Science">
        <title>The genome of black cottonwood, Populus trichocarpa (Torr. &amp; Gray).</title>
        <authorList>
            <person name="Tuskan G.A."/>
            <person name="Difazio S."/>
            <person name="Jansson S."/>
            <person name="Bohlmann J."/>
            <person name="Grigoriev I."/>
            <person name="Hellsten U."/>
            <person name="Putnam N."/>
            <person name="Ralph S."/>
            <person name="Rombauts S."/>
            <person name="Salamov A."/>
            <person name="Schein J."/>
            <person name="Sterck L."/>
            <person name="Aerts A."/>
            <person name="Bhalerao R.R."/>
            <person name="Bhalerao R.P."/>
            <person name="Blaudez D."/>
            <person name="Boerjan W."/>
            <person name="Brun A."/>
            <person name="Brunner A."/>
            <person name="Busov V."/>
            <person name="Campbell M."/>
            <person name="Carlson J."/>
            <person name="Chalot M."/>
            <person name="Chapman J."/>
            <person name="Chen G.L."/>
            <person name="Cooper D."/>
            <person name="Coutinho P.M."/>
            <person name="Couturier J."/>
            <person name="Covert S."/>
            <person name="Cronk Q."/>
            <person name="Cunningham R."/>
            <person name="Davis J."/>
            <person name="Degroeve S."/>
            <person name="Dejardin A."/>
            <person name="Depamphilis C."/>
            <person name="Detter J."/>
            <person name="Dirks B."/>
            <person name="Dubchak I."/>
            <person name="Duplessis S."/>
            <person name="Ehlting J."/>
            <person name="Ellis B."/>
            <person name="Gendler K."/>
            <person name="Goodstein D."/>
            <person name="Gribskov M."/>
            <person name="Grimwood J."/>
            <person name="Groover A."/>
            <person name="Gunter L."/>
            <person name="Hamberger B."/>
            <person name="Heinze B."/>
            <person name="Helariutta Y."/>
            <person name="Henrissat B."/>
            <person name="Holligan D."/>
            <person name="Holt R."/>
            <person name="Huang W."/>
            <person name="Islam-Faridi N."/>
            <person name="Jones S."/>
            <person name="Jones-Rhoades M."/>
            <person name="Jorgensen R."/>
            <person name="Joshi C."/>
            <person name="Kangasjarvi J."/>
            <person name="Karlsson J."/>
            <person name="Kelleher C."/>
            <person name="Kirkpatrick R."/>
            <person name="Kirst M."/>
            <person name="Kohler A."/>
            <person name="Kalluri U."/>
            <person name="Larimer F."/>
            <person name="Leebens-Mack J."/>
            <person name="Leple J.C."/>
            <person name="Locascio P."/>
            <person name="Lou Y."/>
            <person name="Lucas S."/>
            <person name="Martin F."/>
            <person name="Montanini B."/>
            <person name="Napoli C."/>
            <person name="Nelson D.R."/>
            <person name="Nelson C."/>
            <person name="Nieminen K."/>
            <person name="Nilsson O."/>
            <person name="Pereda V."/>
            <person name="Peter G."/>
            <person name="Philippe R."/>
            <person name="Pilate G."/>
            <person name="Poliakov A."/>
            <person name="Razumovskaya J."/>
            <person name="Richardson P."/>
            <person name="Rinaldi C."/>
            <person name="Ritland K."/>
            <person name="Rouze P."/>
            <person name="Ryaboy D."/>
            <person name="Schmutz J."/>
            <person name="Schrader J."/>
            <person name="Segerman B."/>
            <person name="Shin H."/>
            <person name="Siddiqui A."/>
            <person name="Sterky F."/>
            <person name="Terry A."/>
            <person name="Tsai C.J."/>
            <person name="Uberbacher E."/>
            <person name="Unneberg P."/>
            <person name="Vahala J."/>
            <person name="Wall K."/>
            <person name="Wessler S."/>
            <person name="Yang G."/>
            <person name="Yin T."/>
            <person name="Douglas C."/>
            <person name="Marra M."/>
            <person name="Sandberg G."/>
            <person name="Van de Peer Y."/>
            <person name="Rokhsar D."/>
        </authorList>
    </citation>
    <scope>NUCLEOTIDE SEQUENCE [LARGE SCALE GENOMIC DNA]</scope>
    <source>
        <strain evidence="2">Nisqually-1</strain>
    </source>
</reference>
<dbReference type="InParanoid" id="A0A2K1R516"/>
<evidence type="ECO:0000256" key="1">
    <source>
        <dbReference type="SAM" id="MobiDB-lite"/>
    </source>
</evidence>
<proteinExistence type="predicted"/>
<accession>A0A2K1R516</accession>
<name>A0A2K1R516_POPTR</name>
<protein>
    <submittedName>
        <fullName evidence="2">Uncharacterized protein</fullName>
    </submittedName>
</protein>
<organism evidence="2">
    <name type="scientific">Populus trichocarpa</name>
    <name type="common">Western balsam poplar</name>
    <name type="synonym">Populus balsamifera subsp. trichocarpa</name>
    <dbReference type="NCBI Taxonomy" id="3694"/>
    <lineage>
        <taxon>Eukaryota</taxon>
        <taxon>Viridiplantae</taxon>
        <taxon>Streptophyta</taxon>
        <taxon>Embryophyta</taxon>
        <taxon>Tracheophyta</taxon>
        <taxon>Spermatophyta</taxon>
        <taxon>Magnoliopsida</taxon>
        <taxon>eudicotyledons</taxon>
        <taxon>Gunneridae</taxon>
        <taxon>Pentapetalae</taxon>
        <taxon>rosids</taxon>
        <taxon>fabids</taxon>
        <taxon>Malpighiales</taxon>
        <taxon>Salicaceae</taxon>
        <taxon>Saliceae</taxon>
        <taxon>Populus</taxon>
    </lineage>
</organism>
<sequence>MSTKKKKKKNRSLDRDTGTVFGRNLSFFPNALHSVLLSRVSLNAIVKSGWVGLKLGVPSDFDHRGSSKCSQTRRHGREMTRMND</sequence>
<feature type="region of interest" description="Disordered" evidence="1">
    <location>
        <begin position="62"/>
        <end position="84"/>
    </location>
</feature>
<dbReference type="AlphaFoldDB" id="A0A2K1R516"/>
<gene>
    <name evidence="2" type="ORF">POPTR_T149000</name>
</gene>